<proteinExistence type="predicted"/>
<dbReference type="Proteomes" id="UP001303889">
    <property type="component" value="Unassembled WGS sequence"/>
</dbReference>
<feature type="transmembrane region" description="Helical" evidence="5">
    <location>
        <begin position="353"/>
        <end position="377"/>
    </location>
</feature>
<reference evidence="7" key="1">
    <citation type="journal article" date="2023" name="Mol. Phylogenet. Evol.">
        <title>Genome-scale phylogeny and comparative genomics of the fungal order Sordariales.</title>
        <authorList>
            <person name="Hensen N."/>
            <person name="Bonometti L."/>
            <person name="Westerberg I."/>
            <person name="Brannstrom I.O."/>
            <person name="Guillou S."/>
            <person name="Cros-Aarteil S."/>
            <person name="Calhoun S."/>
            <person name="Haridas S."/>
            <person name="Kuo A."/>
            <person name="Mondo S."/>
            <person name="Pangilinan J."/>
            <person name="Riley R."/>
            <person name="LaButti K."/>
            <person name="Andreopoulos B."/>
            <person name="Lipzen A."/>
            <person name="Chen C."/>
            <person name="Yan M."/>
            <person name="Daum C."/>
            <person name="Ng V."/>
            <person name="Clum A."/>
            <person name="Steindorff A."/>
            <person name="Ohm R.A."/>
            <person name="Martin F."/>
            <person name="Silar P."/>
            <person name="Natvig D.O."/>
            <person name="Lalanne C."/>
            <person name="Gautier V."/>
            <person name="Ament-Velasquez S.L."/>
            <person name="Kruys A."/>
            <person name="Hutchinson M.I."/>
            <person name="Powell A.J."/>
            <person name="Barry K."/>
            <person name="Miller A.N."/>
            <person name="Grigoriev I.V."/>
            <person name="Debuchy R."/>
            <person name="Gladieux P."/>
            <person name="Hiltunen Thoren M."/>
            <person name="Johannesson H."/>
        </authorList>
    </citation>
    <scope>NUCLEOTIDE SEQUENCE</scope>
    <source>
        <strain evidence="7">CBS 103.79</strain>
    </source>
</reference>
<feature type="transmembrane region" description="Helical" evidence="5">
    <location>
        <begin position="148"/>
        <end position="168"/>
    </location>
</feature>
<evidence type="ECO:0000256" key="5">
    <source>
        <dbReference type="SAM" id="Phobius"/>
    </source>
</evidence>
<dbReference type="InterPro" id="IPR036259">
    <property type="entry name" value="MFS_trans_sf"/>
</dbReference>
<feature type="transmembrane region" description="Helical" evidence="5">
    <location>
        <begin position="233"/>
        <end position="256"/>
    </location>
</feature>
<evidence type="ECO:0000256" key="3">
    <source>
        <dbReference type="ARBA" id="ARBA00022989"/>
    </source>
</evidence>
<dbReference type="PROSITE" id="PS50850">
    <property type="entry name" value="MFS"/>
    <property type="match status" value="1"/>
</dbReference>
<dbReference type="Pfam" id="PF07690">
    <property type="entry name" value="MFS_1"/>
    <property type="match status" value="1"/>
</dbReference>
<evidence type="ECO:0000313" key="8">
    <source>
        <dbReference type="Proteomes" id="UP001303889"/>
    </source>
</evidence>
<keyword evidence="3 5" id="KW-1133">Transmembrane helix</keyword>
<feature type="transmembrane region" description="Helical" evidence="5">
    <location>
        <begin position="455"/>
        <end position="479"/>
    </location>
</feature>
<dbReference type="AlphaFoldDB" id="A0AAN6MCR0"/>
<feature type="transmembrane region" description="Helical" evidence="5">
    <location>
        <begin position="425"/>
        <end position="443"/>
    </location>
</feature>
<dbReference type="SUPFAM" id="SSF103473">
    <property type="entry name" value="MFS general substrate transporter"/>
    <property type="match status" value="1"/>
</dbReference>
<dbReference type="Gene3D" id="1.20.1250.20">
    <property type="entry name" value="MFS general substrate transporter like domains"/>
    <property type="match status" value="1"/>
</dbReference>
<evidence type="ECO:0000313" key="7">
    <source>
        <dbReference type="EMBL" id="KAK3897927.1"/>
    </source>
</evidence>
<protein>
    <submittedName>
        <fullName evidence="7">Transporter mfs1</fullName>
    </submittedName>
</protein>
<dbReference type="InterPro" id="IPR011701">
    <property type="entry name" value="MFS"/>
</dbReference>
<feature type="transmembrane region" description="Helical" evidence="5">
    <location>
        <begin position="83"/>
        <end position="104"/>
    </location>
</feature>
<dbReference type="FunFam" id="1.20.1250.20:FF:000011">
    <property type="entry name" value="MFS multidrug transporter, putative"/>
    <property type="match status" value="1"/>
</dbReference>
<sequence length="524" mass="56330">MATLHVFGVPSAAQSTQTLAEPGLLGVRTAPVSPVSSEFSASAVTLAENDTARDETFRVTWDGPDDPENPKNWSDWRKWTTSLIISTFAFLSPLCSSITAPALTSIGEELHIPPGVQLQLVLSIFLLAYALGPFVLAPCSEVWGRMPVIRMGNLVFILFTTLCGFATSQPQITAFRFLAGLGGSASVGMGSGVLNDCWRPEERGRGYAAYQLAPVLGPAIGPIVGGYMSQYTTWRWCFWVIVLANVAVQAAAFFFLRETYAPILLRRRARALRAATGNPKLQTQWEQSGADRTLGGLLRVALSRPWVMLGTQPVVQLFALYQAFNFGTLYLLISSFPTLFEGRYGMARGAASLNYISLAVGSLLGLYVCGPGVDRLYAHLKRRRGLRDDEPGLPEFRVPLMVPAAVLIPCGIFLFGWAAEARLHWIVPNIGAALFAGSSMVTYQCTSTYLADTYGLYAASSSAACACLRSLLAFLFPLFVPALFGSLGYGVGGSVLALLAIVIGIPAPLVVWVFGARLRGASSA</sequence>
<feature type="transmembrane region" description="Helical" evidence="5">
    <location>
        <begin position="491"/>
        <end position="514"/>
    </location>
</feature>
<comment type="subcellular location">
    <subcellularLocation>
        <location evidence="1">Membrane</location>
        <topology evidence="1">Multi-pass membrane protein</topology>
    </subcellularLocation>
</comment>
<evidence type="ECO:0000256" key="4">
    <source>
        <dbReference type="ARBA" id="ARBA00023136"/>
    </source>
</evidence>
<feature type="transmembrane region" description="Helical" evidence="5">
    <location>
        <begin position="116"/>
        <end position="136"/>
    </location>
</feature>
<dbReference type="GO" id="GO:0016020">
    <property type="term" value="C:membrane"/>
    <property type="evidence" value="ECO:0007669"/>
    <property type="project" value="UniProtKB-SubCell"/>
</dbReference>
<feature type="transmembrane region" description="Helical" evidence="5">
    <location>
        <begin position="174"/>
        <end position="195"/>
    </location>
</feature>
<feature type="transmembrane region" description="Helical" evidence="5">
    <location>
        <begin position="314"/>
        <end position="333"/>
    </location>
</feature>
<gene>
    <name evidence="7" type="ORF">C8A05DRAFT_47616</name>
</gene>
<dbReference type="GO" id="GO:0022857">
    <property type="term" value="F:transmembrane transporter activity"/>
    <property type="evidence" value="ECO:0007669"/>
    <property type="project" value="InterPro"/>
</dbReference>
<dbReference type="InterPro" id="IPR020846">
    <property type="entry name" value="MFS_dom"/>
</dbReference>
<evidence type="ECO:0000259" key="6">
    <source>
        <dbReference type="PROSITE" id="PS50850"/>
    </source>
</evidence>
<dbReference type="EMBL" id="MU856039">
    <property type="protein sequence ID" value="KAK3897927.1"/>
    <property type="molecule type" value="Genomic_DNA"/>
</dbReference>
<keyword evidence="8" id="KW-1185">Reference proteome</keyword>
<keyword evidence="2 5" id="KW-0812">Transmembrane</keyword>
<keyword evidence="4 5" id="KW-0472">Membrane</keyword>
<accession>A0AAN6MCR0</accession>
<comment type="caution">
    <text evidence="7">The sequence shown here is derived from an EMBL/GenBank/DDBJ whole genome shotgun (WGS) entry which is preliminary data.</text>
</comment>
<dbReference type="PANTHER" id="PTHR23502">
    <property type="entry name" value="MAJOR FACILITATOR SUPERFAMILY"/>
    <property type="match status" value="1"/>
</dbReference>
<feature type="transmembrane region" description="Helical" evidence="5">
    <location>
        <begin position="207"/>
        <end position="227"/>
    </location>
</feature>
<name>A0AAN6MCR0_9PEZI</name>
<evidence type="ECO:0000256" key="2">
    <source>
        <dbReference type="ARBA" id="ARBA00022692"/>
    </source>
</evidence>
<evidence type="ECO:0000256" key="1">
    <source>
        <dbReference type="ARBA" id="ARBA00004141"/>
    </source>
</evidence>
<feature type="transmembrane region" description="Helical" evidence="5">
    <location>
        <begin position="398"/>
        <end position="419"/>
    </location>
</feature>
<feature type="domain" description="Major facilitator superfamily (MFS) profile" evidence="6">
    <location>
        <begin position="81"/>
        <end position="519"/>
    </location>
</feature>
<organism evidence="7 8">
    <name type="scientific">Staphylotrichum tortipilum</name>
    <dbReference type="NCBI Taxonomy" id="2831512"/>
    <lineage>
        <taxon>Eukaryota</taxon>
        <taxon>Fungi</taxon>
        <taxon>Dikarya</taxon>
        <taxon>Ascomycota</taxon>
        <taxon>Pezizomycotina</taxon>
        <taxon>Sordariomycetes</taxon>
        <taxon>Sordariomycetidae</taxon>
        <taxon>Sordariales</taxon>
        <taxon>Chaetomiaceae</taxon>
        <taxon>Staphylotrichum</taxon>
    </lineage>
</organism>
<dbReference type="PANTHER" id="PTHR23502:SF60">
    <property type="entry name" value="MAJOR FACILITATOR SUPERFAMILY (MFS) PROFILE DOMAIN-CONTAINING PROTEIN-RELATED"/>
    <property type="match status" value="1"/>
</dbReference>
<reference evidence="7" key="2">
    <citation type="submission" date="2023-05" db="EMBL/GenBank/DDBJ databases">
        <authorList>
            <consortium name="Lawrence Berkeley National Laboratory"/>
            <person name="Steindorff A."/>
            <person name="Hensen N."/>
            <person name="Bonometti L."/>
            <person name="Westerberg I."/>
            <person name="Brannstrom I.O."/>
            <person name="Guillou S."/>
            <person name="Cros-Aarteil S."/>
            <person name="Calhoun S."/>
            <person name="Haridas S."/>
            <person name="Kuo A."/>
            <person name="Mondo S."/>
            <person name="Pangilinan J."/>
            <person name="Riley R."/>
            <person name="Labutti K."/>
            <person name="Andreopoulos B."/>
            <person name="Lipzen A."/>
            <person name="Chen C."/>
            <person name="Yanf M."/>
            <person name="Daum C."/>
            <person name="Ng V."/>
            <person name="Clum A."/>
            <person name="Ohm R."/>
            <person name="Martin F."/>
            <person name="Silar P."/>
            <person name="Natvig D."/>
            <person name="Lalanne C."/>
            <person name="Gautier V."/>
            <person name="Ament-Velasquez S.L."/>
            <person name="Kruys A."/>
            <person name="Hutchinson M.I."/>
            <person name="Powell A.J."/>
            <person name="Barry K."/>
            <person name="Miller A.N."/>
            <person name="Grigoriev I.V."/>
            <person name="Debuchy R."/>
            <person name="Gladieux P."/>
            <person name="Thoren M.H."/>
            <person name="Johannesson H."/>
        </authorList>
    </citation>
    <scope>NUCLEOTIDE SEQUENCE</scope>
    <source>
        <strain evidence="7">CBS 103.79</strain>
    </source>
</reference>